<feature type="compositionally biased region" description="Polar residues" evidence="1">
    <location>
        <begin position="735"/>
        <end position="757"/>
    </location>
</feature>
<feature type="region of interest" description="Disordered" evidence="1">
    <location>
        <begin position="1"/>
        <end position="74"/>
    </location>
</feature>
<dbReference type="Proteomes" id="UP001140206">
    <property type="component" value="Chromosome 5"/>
</dbReference>
<dbReference type="AlphaFoldDB" id="A0AAV8CAV1"/>
<accession>A0AAV8CAV1</accession>
<evidence type="ECO:0000259" key="2">
    <source>
        <dbReference type="Pfam" id="PF09758"/>
    </source>
</evidence>
<dbReference type="PANTHER" id="PTHR21481:SF4">
    <property type="entry name" value="PROTEIN TRANSPARENT TESTA 9"/>
    <property type="match status" value="1"/>
</dbReference>
<proteinExistence type="predicted"/>
<reference evidence="3" key="1">
    <citation type="submission" date="2022-08" db="EMBL/GenBank/DDBJ databases">
        <authorList>
            <person name="Marques A."/>
        </authorList>
    </citation>
    <scope>NUCLEOTIDE SEQUENCE</scope>
    <source>
        <strain evidence="3">RhyPub2mFocal</strain>
        <tissue evidence="3">Leaves</tissue>
    </source>
</reference>
<evidence type="ECO:0000313" key="3">
    <source>
        <dbReference type="EMBL" id="KAJ4753013.1"/>
    </source>
</evidence>
<dbReference type="GO" id="GO:0007034">
    <property type="term" value="P:vacuolar transport"/>
    <property type="evidence" value="ECO:0007669"/>
    <property type="project" value="TreeGrafter"/>
</dbReference>
<dbReference type="PANTHER" id="PTHR21481">
    <property type="entry name" value="PROTEIN CLEC16A"/>
    <property type="match status" value="1"/>
</dbReference>
<dbReference type="EMBL" id="JAMFTS010000005">
    <property type="protein sequence ID" value="KAJ4753013.1"/>
    <property type="molecule type" value="Genomic_DNA"/>
</dbReference>
<dbReference type="InterPro" id="IPR019155">
    <property type="entry name" value="CLEC16A/TT9_N"/>
</dbReference>
<evidence type="ECO:0000256" key="1">
    <source>
        <dbReference type="SAM" id="MobiDB-lite"/>
    </source>
</evidence>
<name>A0AAV8CAV1_9POAL</name>
<dbReference type="InterPro" id="IPR016024">
    <property type="entry name" value="ARM-type_fold"/>
</dbReference>
<gene>
    <name evidence="3" type="ORF">LUZ62_087418</name>
</gene>
<dbReference type="GO" id="GO:1901096">
    <property type="term" value="P:regulation of autophagosome maturation"/>
    <property type="evidence" value="ECO:0007669"/>
    <property type="project" value="TreeGrafter"/>
</dbReference>
<feature type="region of interest" description="Disordered" evidence="1">
    <location>
        <begin position="735"/>
        <end position="765"/>
    </location>
</feature>
<feature type="domain" description="FPL" evidence="2">
    <location>
        <begin position="141"/>
        <end position="291"/>
    </location>
</feature>
<dbReference type="SUPFAM" id="SSF48371">
    <property type="entry name" value="ARM repeat"/>
    <property type="match status" value="1"/>
</dbReference>
<comment type="caution">
    <text evidence="3">The sequence shown here is derived from an EMBL/GenBank/DDBJ whole genome shotgun (WGS) entry which is preliminary data.</text>
</comment>
<sequence length="912" mass="103699">MAAKAAHTKILTLDRRRRRKETKATATAATGTRREEKEPRGKTKQAQEREKIKRREEEKRGEERREEISGEGAEPRRRWCVDRPIARDNLRKDPLKSLESHIGSCGSSGEPGIDSLSTSSDQLQKVQVVTEANKDFVIEALRSIAELVIYGDQHNPLFFEFFMEKQVMGEFARILRISRTPRVAFQLLQTMSIMIQNLKSENSIYYIFSNEHINYLITYPFDFQNDEMLSYYISFVRAISVKLNKNTISLLVKTENEEVASFPLYVEAIRFAFHEETMVRTAIRALTLNVYHVGDDTVNAFVSRPPLAEYFSEIVRHFQKQCINLDKLVTQLSSNSESADSTPEILAAVEEIEDSLYYFSDIMSSGVPELGRLITDSILRLLVFPLLLPSLESHACGKEMISIRTALYLLCCVLHIFKSRELASTVAATLFYPPECFSQKTLGEALETEMTNGSCPCSVEYQVGMEPSSEPLPNHSGKSNGASKITSREILLSYVRKGDDMQALGSLSLFATLLRTKELDESMLDGLGILPQRKQHKKLLLQALVGEESGEEQLFSRRLMTFTDLDSSLHKLEEQYGLRYERPENSVNPKLHRSQVLDSLVCLTCRSDVSSEVRWLGVWLLRQLLPHAGEEFTPSHLSQLKEAHRECTNSILEEVKGCWCDMLNSVIKDVWRRCKRAVEAPTPPKDSKSVLFPLPKKYPSGGELAMALGERMYEMVKIFVLQRQLVIFTLEENKSNQSPLSSPMHTDKNANPFSDTNVPKPGSEMDTANGIPCRIAFEKGKERHFQFLAVSKGIQGWIILLEEMPLKPQFGTVRVMAPLAGCNPRIDQQHPKWLHMRIRPSSLPFFDPAKFEAFTRSDKSKVLVDGRWTLAFSNQELCKAANSMVTHEMNLQQREVELQLNKLLENEFACSL</sequence>
<dbReference type="InterPro" id="IPR039272">
    <property type="entry name" value="CLEC16A/TT9"/>
</dbReference>
<dbReference type="GO" id="GO:0005770">
    <property type="term" value="C:late endosome"/>
    <property type="evidence" value="ECO:0007669"/>
    <property type="project" value="TreeGrafter"/>
</dbReference>
<evidence type="ECO:0000313" key="4">
    <source>
        <dbReference type="Proteomes" id="UP001140206"/>
    </source>
</evidence>
<feature type="compositionally biased region" description="Basic and acidic residues" evidence="1">
    <location>
        <begin position="32"/>
        <end position="74"/>
    </location>
</feature>
<dbReference type="Pfam" id="PF09758">
    <property type="entry name" value="FPL"/>
    <property type="match status" value="1"/>
</dbReference>
<dbReference type="GO" id="GO:0005794">
    <property type="term" value="C:Golgi apparatus"/>
    <property type="evidence" value="ECO:0007669"/>
    <property type="project" value="TreeGrafter"/>
</dbReference>
<protein>
    <submittedName>
        <fullName evidence="3">Protein CLEC16A</fullName>
    </submittedName>
</protein>
<organism evidence="3 4">
    <name type="scientific">Rhynchospora pubera</name>
    <dbReference type="NCBI Taxonomy" id="906938"/>
    <lineage>
        <taxon>Eukaryota</taxon>
        <taxon>Viridiplantae</taxon>
        <taxon>Streptophyta</taxon>
        <taxon>Embryophyta</taxon>
        <taxon>Tracheophyta</taxon>
        <taxon>Spermatophyta</taxon>
        <taxon>Magnoliopsida</taxon>
        <taxon>Liliopsida</taxon>
        <taxon>Poales</taxon>
        <taxon>Cyperaceae</taxon>
        <taxon>Cyperoideae</taxon>
        <taxon>Rhynchosporeae</taxon>
        <taxon>Rhynchospora</taxon>
    </lineage>
</organism>
<keyword evidence="4" id="KW-1185">Reference proteome</keyword>
<dbReference type="GO" id="GO:0016197">
    <property type="term" value="P:endosomal transport"/>
    <property type="evidence" value="ECO:0007669"/>
    <property type="project" value="TreeGrafter"/>
</dbReference>